<feature type="coiled-coil region" evidence="2">
    <location>
        <begin position="71"/>
        <end position="150"/>
    </location>
</feature>
<dbReference type="Proteomes" id="UP001057998">
    <property type="component" value="Chromosome 1"/>
</dbReference>
<reference evidence="4" key="1">
    <citation type="submission" date="2022-07" db="EMBL/GenBank/DDBJ databases">
        <title>Genome sequencing of Photobacterium atrarenae GJH2-4.</title>
        <authorList>
            <person name="Park S.-J."/>
        </authorList>
    </citation>
    <scope>NUCLEOTIDE SEQUENCE</scope>
    <source>
        <strain evidence="4">GJH2-4</strain>
    </source>
</reference>
<organism evidence="4 5">
    <name type="scientific">Photobacterium atrarenae</name>
    <dbReference type="NCBI Taxonomy" id="865757"/>
    <lineage>
        <taxon>Bacteria</taxon>
        <taxon>Pseudomonadati</taxon>
        <taxon>Pseudomonadota</taxon>
        <taxon>Gammaproteobacteria</taxon>
        <taxon>Vibrionales</taxon>
        <taxon>Vibrionaceae</taxon>
        <taxon>Photobacterium</taxon>
    </lineage>
</organism>
<dbReference type="SMART" id="SM00271">
    <property type="entry name" value="DnaJ"/>
    <property type="match status" value="1"/>
</dbReference>
<accession>A0ABY5GCH0</accession>
<keyword evidence="5" id="KW-1185">Reference proteome</keyword>
<protein>
    <submittedName>
        <fullName evidence="4">J domain-containing protein</fullName>
    </submittedName>
</protein>
<proteinExistence type="predicted"/>
<dbReference type="InterPro" id="IPR001623">
    <property type="entry name" value="DnaJ_domain"/>
</dbReference>
<dbReference type="PROSITE" id="PS50076">
    <property type="entry name" value="DNAJ_2"/>
    <property type="match status" value="1"/>
</dbReference>
<evidence type="ECO:0000259" key="3">
    <source>
        <dbReference type="PROSITE" id="PS50076"/>
    </source>
</evidence>
<evidence type="ECO:0000256" key="2">
    <source>
        <dbReference type="SAM" id="Coils"/>
    </source>
</evidence>
<keyword evidence="2" id="KW-0175">Coiled coil</keyword>
<name>A0ABY5GCH0_9GAMM</name>
<feature type="domain" description="J" evidence="3">
    <location>
        <begin position="3"/>
        <end position="75"/>
    </location>
</feature>
<evidence type="ECO:0000256" key="1">
    <source>
        <dbReference type="ARBA" id="ARBA00023186"/>
    </source>
</evidence>
<dbReference type="RefSeq" id="WP_255387757.1">
    <property type="nucleotide sequence ID" value="NZ_CP101508.1"/>
</dbReference>
<dbReference type="CDD" id="cd06257">
    <property type="entry name" value="DnaJ"/>
    <property type="match status" value="1"/>
</dbReference>
<evidence type="ECO:0000313" key="4">
    <source>
        <dbReference type="EMBL" id="UTV26546.1"/>
    </source>
</evidence>
<dbReference type="Gene3D" id="1.10.287.110">
    <property type="entry name" value="DnaJ domain"/>
    <property type="match status" value="1"/>
</dbReference>
<dbReference type="SUPFAM" id="SSF46565">
    <property type="entry name" value="Chaperone J-domain"/>
    <property type="match status" value="1"/>
</dbReference>
<gene>
    <name evidence="4" type="ORF">NNL38_09180</name>
</gene>
<evidence type="ECO:0000313" key="5">
    <source>
        <dbReference type="Proteomes" id="UP001057998"/>
    </source>
</evidence>
<dbReference type="EMBL" id="CP101508">
    <property type="protein sequence ID" value="UTV26546.1"/>
    <property type="molecule type" value="Genomic_DNA"/>
</dbReference>
<keyword evidence="1" id="KW-0143">Chaperone</keyword>
<sequence>MTTFHDILGTDKQTSAAELKRRYKLLSSRLHPDKGGSKAMMQLLVQAYEKVGQGKGYEEAVRTVTLKGNTDDRYKDRCHQLEREVEALQRLNDDLTQQLQREKQQQKSTEELERYVAASEEDLKWLRRENNRLSKQLDEARRKLSDTTRTVTRFDTGRKKDTDTDALSSQRQIAPAVLNQIKSLGRMNLRRTALMAIPLILVAGLASAGKAPWLALMAMFEEPLPPPEVKMTILSHNPADIIAANPVQTTQRVADEPVVRPPSPRIQLVSQVGRWEVQYYENIQQPYIRVRSDRGSYIVKSCDGHFQYYRNANLRSGRLAANLIFDRLDRHFQIYNIPYGNGSFAANWAESQSLLINHEYFPNQGFAAAHQQLQQLCR</sequence>
<dbReference type="InterPro" id="IPR036869">
    <property type="entry name" value="J_dom_sf"/>
</dbReference>